<accession>L7VX19</accession>
<evidence type="ECO:0000313" key="1">
    <source>
        <dbReference type="EMBL" id="AGC71916.1"/>
    </source>
</evidence>
<organism evidence="1">
    <name type="scientific">uncultured bacterium A1Q1_fos_25</name>
    <dbReference type="NCBI Taxonomy" id="1256569"/>
    <lineage>
        <taxon>Bacteria</taxon>
        <taxon>environmental samples</taxon>
    </lineage>
</organism>
<protein>
    <submittedName>
        <fullName evidence="1">Uncharacterized protein</fullName>
    </submittedName>
</protein>
<reference evidence="1" key="1">
    <citation type="submission" date="2012-09" db="EMBL/GenBank/DDBJ databases">
        <title>Metagenomic Characterization of a Microbial Community in Wastewater Detects High Levels of Antibiotic Resistance.</title>
        <authorList>
            <person name="Abrams M."/>
            <person name="Caldwell A."/>
            <person name="Vandaei E."/>
            <person name="Lee W."/>
            <person name="Perrott J."/>
            <person name="Khan S.Y."/>
            <person name="Ta J."/>
            <person name="Romero D."/>
            <person name="Nguyen V."/>
            <person name="Pourmand N."/>
            <person name="Ouverney C.C."/>
        </authorList>
    </citation>
    <scope>NUCLEOTIDE SEQUENCE</scope>
</reference>
<proteinExistence type="predicted"/>
<name>L7VX19_9BACT</name>
<sequence length="123" mass="13354">MSYADSITSLANATLTVIRRQEVAPINGRAQAPTTTTLYIRASAQPTTGIDLQRASDGRTTGDLWTVYTTTRLYIGSTEAGTEGGYLPDLITIGDKQHEVEHLEHWAAFGAQHYKAICRAVVS</sequence>
<dbReference type="EMBL" id="JX649887">
    <property type="protein sequence ID" value="AGC71916.1"/>
    <property type="molecule type" value="Genomic_DNA"/>
</dbReference>
<dbReference type="AlphaFoldDB" id="L7VX19"/>